<reference evidence="2 3" key="1">
    <citation type="submission" date="2021-01" db="EMBL/GenBank/DDBJ databases">
        <title>WGS of actinomycetes isolated from Thailand.</title>
        <authorList>
            <person name="Thawai C."/>
        </authorList>
    </citation>
    <scope>NUCLEOTIDE SEQUENCE [LARGE SCALE GENOMIC DNA]</scope>
    <source>
        <strain evidence="2 3">CH5-8</strain>
    </source>
</reference>
<evidence type="ECO:0000313" key="3">
    <source>
        <dbReference type="Proteomes" id="UP000621386"/>
    </source>
</evidence>
<name>A0ABS1NWR1_9ACTN</name>
<proteinExistence type="predicted"/>
<dbReference type="EMBL" id="JAERRH010000002">
    <property type="protein sequence ID" value="MBL1104538.1"/>
    <property type="molecule type" value="Genomic_DNA"/>
</dbReference>
<comment type="caution">
    <text evidence="2">The sequence shown here is derived from an EMBL/GenBank/DDBJ whole genome shotgun (WGS) entry which is preliminary data.</text>
</comment>
<accession>A0ABS1NWR1</accession>
<sequence>MRKRRLFGLVPATTALVLGAVVAATTPAHAAENPLYTTGAKAFVHSYYQRVEVCDTKADGRRAMALATNLTTGAIVGWAEDKDGANGCTAGGGLGIDPFWSTPRRGDRISLEVWIQDGANGRQENFRSTEFSY</sequence>
<dbReference type="RefSeq" id="WP_201814929.1">
    <property type="nucleotide sequence ID" value="NZ_JAERRH010000002.1"/>
</dbReference>
<keyword evidence="3" id="KW-1185">Reference proteome</keyword>
<evidence type="ECO:0008006" key="4">
    <source>
        <dbReference type="Google" id="ProtNLM"/>
    </source>
</evidence>
<keyword evidence="1" id="KW-0732">Signal</keyword>
<evidence type="ECO:0000256" key="1">
    <source>
        <dbReference type="SAM" id="SignalP"/>
    </source>
</evidence>
<feature type="chain" id="PRO_5046150879" description="Secreted protein" evidence="1">
    <location>
        <begin position="31"/>
        <end position="133"/>
    </location>
</feature>
<evidence type="ECO:0000313" key="2">
    <source>
        <dbReference type="EMBL" id="MBL1104538.1"/>
    </source>
</evidence>
<feature type="signal peptide" evidence="1">
    <location>
        <begin position="1"/>
        <end position="30"/>
    </location>
</feature>
<protein>
    <recommendedName>
        <fullName evidence="4">Secreted protein</fullName>
    </recommendedName>
</protein>
<organism evidence="2 3">
    <name type="scientific">Streptomyces musisoli</name>
    <dbReference type="NCBI Taxonomy" id="2802280"/>
    <lineage>
        <taxon>Bacteria</taxon>
        <taxon>Bacillati</taxon>
        <taxon>Actinomycetota</taxon>
        <taxon>Actinomycetes</taxon>
        <taxon>Kitasatosporales</taxon>
        <taxon>Streptomycetaceae</taxon>
        <taxon>Streptomyces</taxon>
    </lineage>
</organism>
<dbReference type="Proteomes" id="UP000621386">
    <property type="component" value="Unassembled WGS sequence"/>
</dbReference>
<gene>
    <name evidence="2" type="ORF">JK361_07995</name>
</gene>